<dbReference type="Proteomes" id="UP000005239">
    <property type="component" value="Unassembled WGS sequence"/>
</dbReference>
<dbReference type="OrthoDB" id="5799079at2759"/>
<dbReference type="SUPFAM" id="SSF57501">
    <property type="entry name" value="Cystine-knot cytokines"/>
    <property type="match status" value="1"/>
</dbReference>
<evidence type="ECO:0000313" key="1">
    <source>
        <dbReference type="EnsemblMetazoa" id="PPA31838.1"/>
    </source>
</evidence>
<dbReference type="InterPro" id="IPR029034">
    <property type="entry name" value="Cystine-knot_cytokine"/>
</dbReference>
<reference evidence="2" key="1">
    <citation type="journal article" date="2008" name="Nat. Genet.">
        <title>The Pristionchus pacificus genome provides a unique perspective on nematode lifestyle and parasitism.</title>
        <authorList>
            <person name="Dieterich C."/>
            <person name="Clifton S.W."/>
            <person name="Schuster L.N."/>
            <person name="Chinwalla A."/>
            <person name="Delehaunty K."/>
            <person name="Dinkelacker I."/>
            <person name="Fulton L."/>
            <person name="Fulton R."/>
            <person name="Godfrey J."/>
            <person name="Minx P."/>
            <person name="Mitreva M."/>
            <person name="Roeseler W."/>
            <person name="Tian H."/>
            <person name="Witte H."/>
            <person name="Yang S.P."/>
            <person name="Wilson R.K."/>
            <person name="Sommer R.J."/>
        </authorList>
    </citation>
    <scope>NUCLEOTIDE SEQUENCE [LARGE SCALE GENOMIC DNA]</scope>
    <source>
        <strain evidence="2">PS312</strain>
    </source>
</reference>
<sequence>MALRSLFFSLIILITHLISTRQEISLPPDEHAPDATQLLIEAGIKEEEISNETSTEKETSTMKTERPRIQLRKLVVTTPSCKKYSEEEKYQLLSKHGGLNQRFMATNSTQAGLFFKDSFPQKIKLESISRTRVFPAVAKELITEPFSDSLKGESCDSVCQSIIRTLNDAQNSRKSTSSALSPQRDSPDRGRVLTSPIEKSDMKRNCGIDSAYFVPMDNCTKPGDEDESGSGLVSLCTLCRGFYVFSNDHCFPSILNSLHCGEEYGGKCIFDHFNTAHGECHEQTLVMKMLENRGDDECEDWKVHSPIPNHPSSHLFQIVQIDLSVACQCSLNPSSNFLSAVPFIR</sequence>
<dbReference type="AlphaFoldDB" id="A0A2A6CS19"/>
<evidence type="ECO:0000313" key="2">
    <source>
        <dbReference type="Proteomes" id="UP000005239"/>
    </source>
</evidence>
<proteinExistence type="predicted"/>
<reference evidence="1" key="2">
    <citation type="submission" date="2022-06" db="UniProtKB">
        <authorList>
            <consortium name="EnsemblMetazoa"/>
        </authorList>
    </citation>
    <scope>IDENTIFICATION</scope>
    <source>
        <strain evidence="1">PS312</strain>
    </source>
</reference>
<keyword evidence="2" id="KW-1185">Reference proteome</keyword>
<dbReference type="PANTHER" id="PTHR33995">
    <property type="entry name" value="PROTEIN CBG18546"/>
    <property type="match status" value="1"/>
</dbReference>
<name>A0A2A6CS19_PRIPA</name>
<protein>
    <submittedName>
        <fullName evidence="1">Uncharacterized protein</fullName>
    </submittedName>
</protein>
<dbReference type="EnsemblMetazoa" id="PPA31838.1">
    <property type="protein sequence ID" value="PPA31838.1"/>
    <property type="gene ID" value="WBGene00204702"/>
</dbReference>
<dbReference type="PANTHER" id="PTHR33995:SF13">
    <property type="entry name" value="CTCK DOMAIN-CONTAINING PROTEIN"/>
    <property type="match status" value="1"/>
</dbReference>
<accession>A0A2A6CS19</accession>
<organism evidence="1 2">
    <name type="scientific">Pristionchus pacificus</name>
    <name type="common">Parasitic nematode worm</name>
    <dbReference type="NCBI Taxonomy" id="54126"/>
    <lineage>
        <taxon>Eukaryota</taxon>
        <taxon>Metazoa</taxon>
        <taxon>Ecdysozoa</taxon>
        <taxon>Nematoda</taxon>
        <taxon>Chromadorea</taxon>
        <taxon>Rhabditida</taxon>
        <taxon>Rhabditina</taxon>
        <taxon>Diplogasteromorpha</taxon>
        <taxon>Diplogasteroidea</taxon>
        <taxon>Neodiplogasteridae</taxon>
        <taxon>Pristionchus</taxon>
    </lineage>
</organism>
<gene>
    <name evidence="1" type="primary">WBGene00204702</name>
</gene>
<accession>A0A8R1YT57</accession>